<evidence type="ECO:0000313" key="3">
    <source>
        <dbReference type="Proteomes" id="UP001150925"/>
    </source>
</evidence>
<sequence>MNSDTDAISSHSSAAESYDSDVDETQCEDQTEPEKLNWLSENMSGNPYHYQLSDYTLWKNLAKIPQPDE</sequence>
<accession>A0A9W8E8R1</accession>
<dbReference type="OrthoDB" id="5693209at2759"/>
<name>A0A9W8E8R1_9FUNG</name>
<feature type="non-terminal residue" evidence="2">
    <location>
        <position position="69"/>
    </location>
</feature>
<organism evidence="2 3">
    <name type="scientific">Dispira parvispora</name>
    <dbReference type="NCBI Taxonomy" id="1520584"/>
    <lineage>
        <taxon>Eukaryota</taxon>
        <taxon>Fungi</taxon>
        <taxon>Fungi incertae sedis</taxon>
        <taxon>Zoopagomycota</taxon>
        <taxon>Kickxellomycotina</taxon>
        <taxon>Dimargaritomycetes</taxon>
        <taxon>Dimargaritales</taxon>
        <taxon>Dimargaritaceae</taxon>
        <taxon>Dispira</taxon>
    </lineage>
</organism>
<comment type="caution">
    <text evidence="2">The sequence shown here is derived from an EMBL/GenBank/DDBJ whole genome shotgun (WGS) entry which is preliminary data.</text>
</comment>
<proteinExistence type="predicted"/>
<feature type="region of interest" description="Disordered" evidence="1">
    <location>
        <begin position="1"/>
        <end position="33"/>
    </location>
</feature>
<evidence type="ECO:0000313" key="2">
    <source>
        <dbReference type="EMBL" id="KAJ1968401.1"/>
    </source>
</evidence>
<evidence type="ECO:0000256" key="1">
    <source>
        <dbReference type="SAM" id="MobiDB-lite"/>
    </source>
</evidence>
<feature type="compositionally biased region" description="Acidic residues" evidence="1">
    <location>
        <begin position="18"/>
        <end position="31"/>
    </location>
</feature>
<gene>
    <name evidence="2" type="ORF">IWQ62_001267</name>
</gene>
<dbReference type="EMBL" id="JANBPY010000188">
    <property type="protein sequence ID" value="KAJ1968401.1"/>
    <property type="molecule type" value="Genomic_DNA"/>
</dbReference>
<dbReference type="AlphaFoldDB" id="A0A9W8E8R1"/>
<reference evidence="2" key="1">
    <citation type="submission" date="2022-07" db="EMBL/GenBank/DDBJ databases">
        <title>Phylogenomic reconstructions and comparative analyses of Kickxellomycotina fungi.</title>
        <authorList>
            <person name="Reynolds N.K."/>
            <person name="Stajich J.E."/>
            <person name="Barry K."/>
            <person name="Grigoriev I.V."/>
            <person name="Crous P."/>
            <person name="Smith M.E."/>
        </authorList>
    </citation>
    <scope>NUCLEOTIDE SEQUENCE</scope>
    <source>
        <strain evidence="2">RSA 1196</strain>
    </source>
</reference>
<protein>
    <submittedName>
        <fullName evidence="2">Uncharacterized protein</fullName>
    </submittedName>
</protein>
<dbReference type="Proteomes" id="UP001150925">
    <property type="component" value="Unassembled WGS sequence"/>
</dbReference>
<keyword evidence="3" id="KW-1185">Reference proteome</keyword>
<feature type="compositionally biased region" description="Low complexity" evidence="1">
    <location>
        <begin position="1"/>
        <end position="17"/>
    </location>
</feature>